<keyword evidence="2" id="KW-1133">Transmembrane helix</keyword>
<feature type="region of interest" description="Disordered" evidence="1">
    <location>
        <begin position="164"/>
        <end position="187"/>
    </location>
</feature>
<keyword evidence="2" id="KW-0812">Transmembrane</keyword>
<evidence type="ECO:0000313" key="3">
    <source>
        <dbReference type="EMBL" id="KAI1708656.1"/>
    </source>
</evidence>
<gene>
    <name evidence="3" type="ORF">DdX_11732</name>
</gene>
<evidence type="ECO:0000256" key="2">
    <source>
        <dbReference type="SAM" id="Phobius"/>
    </source>
</evidence>
<name>A0AAD4QXY6_9BILA</name>
<protein>
    <submittedName>
        <fullName evidence="3">Uncharacterized protein</fullName>
    </submittedName>
</protein>
<accession>A0AAD4QXY6</accession>
<reference evidence="3" key="1">
    <citation type="submission" date="2022-01" db="EMBL/GenBank/DDBJ databases">
        <title>Genome Sequence Resource for Two Populations of Ditylenchus destructor, the Migratory Endoparasitic Phytonematode.</title>
        <authorList>
            <person name="Zhang H."/>
            <person name="Lin R."/>
            <person name="Xie B."/>
        </authorList>
    </citation>
    <scope>NUCLEOTIDE SEQUENCE</scope>
    <source>
        <strain evidence="3">BazhouSP</strain>
    </source>
</reference>
<dbReference type="AlphaFoldDB" id="A0AAD4QXY6"/>
<sequence length="238" mass="27315">MIFEDELELLGFNEETNDNKRSQARQLRGSHSSIRADKEDREPYMWKIDSKLFKQNQVASGEEILTVMNSTYCLENDAENFMKAYNDIERFKKQTGFESLEVFGKKINEVINPPNTFASVTSQIIYYITTFVVLVVIVYNVYRWIRSCWKVGVKDEMKEVLPLTRAPEGGETQSPTAAAQTSRSRIKAPRKLDQDECFAMFLATSLQKIPESAAKNQLRKNLLNSLDAFYTANPSVPR</sequence>
<organism evidence="3 4">
    <name type="scientific">Ditylenchus destructor</name>
    <dbReference type="NCBI Taxonomy" id="166010"/>
    <lineage>
        <taxon>Eukaryota</taxon>
        <taxon>Metazoa</taxon>
        <taxon>Ecdysozoa</taxon>
        <taxon>Nematoda</taxon>
        <taxon>Chromadorea</taxon>
        <taxon>Rhabditida</taxon>
        <taxon>Tylenchina</taxon>
        <taxon>Tylenchomorpha</taxon>
        <taxon>Sphaerularioidea</taxon>
        <taxon>Anguinidae</taxon>
        <taxon>Anguininae</taxon>
        <taxon>Ditylenchus</taxon>
    </lineage>
</organism>
<dbReference type="EMBL" id="JAKKPZ010000034">
    <property type="protein sequence ID" value="KAI1708656.1"/>
    <property type="molecule type" value="Genomic_DNA"/>
</dbReference>
<feature type="compositionally biased region" description="Polar residues" evidence="1">
    <location>
        <begin position="171"/>
        <end position="183"/>
    </location>
</feature>
<keyword evidence="2" id="KW-0472">Membrane</keyword>
<keyword evidence="4" id="KW-1185">Reference proteome</keyword>
<evidence type="ECO:0000256" key="1">
    <source>
        <dbReference type="SAM" id="MobiDB-lite"/>
    </source>
</evidence>
<evidence type="ECO:0000313" key="4">
    <source>
        <dbReference type="Proteomes" id="UP001201812"/>
    </source>
</evidence>
<dbReference type="Proteomes" id="UP001201812">
    <property type="component" value="Unassembled WGS sequence"/>
</dbReference>
<proteinExistence type="predicted"/>
<feature type="transmembrane region" description="Helical" evidence="2">
    <location>
        <begin position="124"/>
        <end position="142"/>
    </location>
</feature>
<comment type="caution">
    <text evidence="3">The sequence shown here is derived from an EMBL/GenBank/DDBJ whole genome shotgun (WGS) entry which is preliminary data.</text>
</comment>